<dbReference type="AlphaFoldDB" id="A0A368NI48"/>
<dbReference type="Proteomes" id="UP000252558">
    <property type="component" value="Unassembled WGS sequence"/>
</dbReference>
<dbReference type="InterPro" id="IPR002838">
    <property type="entry name" value="AIM24"/>
</dbReference>
<evidence type="ECO:0000313" key="2">
    <source>
        <dbReference type="Proteomes" id="UP000252558"/>
    </source>
</evidence>
<accession>A0A368NI48</accession>
<dbReference type="SUPFAM" id="SSF51219">
    <property type="entry name" value="TRAP-like"/>
    <property type="match status" value="1"/>
</dbReference>
<gene>
    <name evidence="1" type="ORF">DU002_11590</name>
</gene>
<dbReference type="InterPro" id="IPR016031">
    <property type="entry name" value="Trp_RNA-bd_attenuator-like_dom"/>
</dbReference>
<dbReference type="RefSeq" id="WP_114338549.1">
    <property type="nucleotide sequence ID" value="NZ_QPID01000006.1"/>
</dbReference>
<comment type="caution">
    <text evidence="1">The sequence shown here is derived from an EMBL/GenBank/DDBJ whole genome shotgun (WGS) entry which is preliminary data.</text>
</comment>
<dbReference type="EMBL" id="QPID01000006">
    <property type="protein sequence ID" value="RCU49553.1"/>
    <property type="molecule type" value="Genomic_DNA"/>
</dbReference>
<proteinExistence type="predicted"/>
<keyword evidence="2" id="KW-1185">Reference proteome</keyword>
<dbReference type="InterPro" id="IPR036983">
    <property type="entry name" value="AIM24_sf"/>
</dbReference>
<dbReference type="Pfam" id="PF01987">
    <property type="entry name" value="AIM24"/>
    <property type="match status" value="1"/>
</dbReference>
<name>A0A368NI48_9GAMM</name>
<sequence>MDIELTHRPGNTAAKVTLQAGETITAEAGAMIAMSGNMDITTTTHKKNSGGLFKAAKRMLGGESLFLNHFEPKGDSGTVFFGTDLAGDMMTMELDNDNLIVQSGSYLASDSGIDVDLGWQGFKSLFSGEGVLWLNLKGQGKVILSSFGAIYPVEVDGEYIVDSGHIVAFDETLDFSITKAGKSWLHSWLGGEGLVCKFKGTGTVWCQSHNTSSFGNALGPSLRARKA</sequence>
<protein>
    <submittedName>
        <fullName evidence="1">TIGR00266 family protein</fullName>
    </submittedName>
</protein>
<dbReference type="Gene3D" id="3.60.160.10">
    <property type="entry name" value="Mitochondrial biogenesis AIM24"/>
    <property type="match status" value="1"/>
</dbReference>
<evidence type="ECO:0000313" key="1">
    <source>
        <dbReference type="EMBL" id="RCU49553.1"/>
    </source>
</evidence>
<dbReference type="OrthoDB" id="9779518at2"/>
<dbReference type="PANTHER" id="PTHR43657:SF1">
    <property type="entry name" value="ALTERED INHERITANCE OF MITOCHONDRIA PROTEIN 24, MITOCHONDRIAL"/>
    <property type="match status" value="1"/>
</dbReference>
<organism evidence="1 2">
    <name type="scientific">Corallincola holothuriorum</name>
    <dbReference type="NCBI Taxonomy" id="2282215"/>
    <lineage>
        <taxon>Bacteria</taxon>
        <taxon>Pseudomonadati</taxon>
        <taxon>Pseudomonadota</taxon>
        <taxon>Gammaproteobacteria</taxon>
        <taxon>Alteromonadales</taxon>
        <taxon>Psychromonadaceae</taxon>
        <taxon>Corallincola</taxon>
    </lineage>
</organism>
<dbReference type="PANTHER" id="PTHR43657">
    <property type="entry name" value="TRYPTOPHAN RNA-BINDING ATTENUATOR PROTEIN-LIKE PROTEIN"/>
    <property type="match status" value="1"/>
</dbReference>
<dbReference type="NCBIfam" id="TIGR00266">
    <property type="entry name" value="TIGR00266 family protein"/>
    <property type="match status" value="1"/>
</dbReference>
<reference evidence="1 2" key="1">
    <citation type="submission" date="2018-07" db="EMBL/GenBank/DDBJ databases">
        <title>Corallincola holothuriorum sp. nov., a new facultative anaerobe isolated from sea cucumber Apostichopus japonicus.</title>
        <authorList>
            <person name="Xia H."/>
        </authorList>
    </citation>
    <scope>NUCLEOTIDE SEQUENCE [LARGE SCALE GENOMIC DNA]</scope>
    <source>
        <strain evidence="1 2">C4</strain>
    </source>
</reference>